<dbReference type="PANTHER" id="PTHR11579:SF18">
    <property type="entry name" value="PROTEIN-L-ISOASPARTATE O-METHYLTRANSFERASE"/>
    <property type="match status" value="1"/>
</dbReference>
<dbReference type="InterPro" id="IPR029063">
    <property type="entry name" value="SAM-dependent_MTases_sf"/>
</dbReference>
<dbReference type="Proteomes" id="UP000325122">
    <property type="component" value="Unassembled WGS sequence"/>
</dbReference>
<dbReference type="RefSeq" id="WP_150021642.1">
    <property type="nucleotide sequence ID" value="NZ_VWOJ01000001.1"/>
</dbReference>
<dbReference type="GO" id="GO:0032259">
    <property type="term" value="P:methylation"/>
    <property type="evidence" value="ECO:0007669"/>
    <property type="project" value="UniProtKB-KW"/>
</dbReference>
<organism evidence="4 5">
    <name type="scientific">Alkalicaulis satelles</name>
    <dbReference type="NCBI Taxonomy" id="2609175"/>
    <lineage>
        <taxon>Bacteria</taxon>
        <taxon>Pseudomonadati</taxon>
        <taxon>Pseudomonadota</taxon>
        <taxon>Alphaproteobacteria</taxon>
        <taxon>Maricaulales</taxon>
        <taxon>Maricaulaceae</taxon>
        <taxon>Alkalicaulis</taxon>
    </lineage>
</organism>
<reference evidence="4 5" key="1">
    <citation type="submission" date="2019-09" db="EMBL/GenBank/DDBJ databases">
        <authorList>
            <person name="Kevbrin V."/>
            <person name="Grouzdev D.S."/>
        </authorList>
    </citation>
    <scope>NUCLEOTIDE SEQUENCE [LARGE SCALE GENOMIC DNA]</scope>
    <source>
        <strain evidence="4 5">G-192</strain>
    </source>
</reference>
<accession>A0A5M6ZQQ5</accession>
<dbReference type="EMBL" id="VWOJ01000001">
    <property type="protein sequence ID" value="KAA5804611.1"/>
    <property type="molecule type" value="Genomic_DNA"/>
</dbReference>
<protein>
    <recommendedName>
        <fullName evidence="2">Protein-L-isoaspartate O-methyltransferase</fullName>
    </recommendedName>
    <alternativeName>
        <fullName evidence="3">Protein L-isoaspartyl methyltransferase</fullName>
    </alternativeName>
</protein>
<dbReference type="SUPFAM" id="SSF53335">
    <property type="entry name" value="S-adenosyl-L-methionine-dependent methyltransferases"/>
    <property type="match status" value="1"/>
</dbReference>
<gene>
    <name evidence="4" type="ORF">F1654_00975</name>
</gene>
<name>A0A5M6ZQQ5_9PROT</name>
<comment type="similarity">
    <text evidence="1">Belongs to the methyltransferase superfamily. L-isoaspartyl/D-aspartyl protein methyltransferase family.</text>
</comment>
<evidence type="ECO:0000313" key="5">
    <source>
        <dbReference type="Proteomes" id="UP000325122"/>
    </source>
</evidence>
<dbReference type="GO" id="GO:0005737">
    <property type="term" value="C:cytoplasm"/>
    <property type="evidence" value="ECO:0007669"/>
    <property type="project" value="TreeGrafter"/>
</dbReference>
<dbReference type="PANTHER" id="PTHR11579">
    <property type="entry name" value="PROTEIN-L-ISOASPARTATE O-METHYLTRANSFERASE"/>
    <property type="match status" value="1"/>
</dbReference>
<evidence type="ECO:0000256" key="1">
    <source>
        <dbReference type="ARBA" id="ARBA00005369"/>
    </source>
</evidence>
<comment type="caution">
    <text evidence="4">The sequence shown here is derived from an EMBL/GenBank/DDBJ whole genome shotgun (WGS) entry which is preliminary data.</text>
</comment>
<dbReference type="Pfam" id="PF01135">
    <property type="entry name" value="PCMT"/>
    <property type="match status" value="1"/>
</dbReference>
<dbReference type="Gene3D" id="3.40.50.150">
    <property type="entry name" value="Vaccinia Virus protein VP39"/>
    <property type="match status" value="1"/>
</dbReference>
<evidence type="ECO:0000256" key="3">
    <source>
        <dbReference type="ARBA" id="ARBA00030757"/>
    </source>
</evidence>
<dbReference type="AlphaFoldDB" id="A0A5M6ZQQ5"/>
<proteinExistence type="inferred from homology"/>
<evidence type="ECO:0000256" key="2">
    <source>
        <dbReference type="ARBA" id="ARBA00013346"/>
    </source>
</evidence>
<keyword evidence="5" id="KW-1185">Reference proteome</keyword>
<evidence type="ECO:0000313" key="4">
    <source>
        <dbReference type="EMBL" id="KAA5804611.1"/>
    </source>
</evidence>
<dbReference type="GO" id="GO:0004719">
    <property type="term" value="F:protein-L-isoaspartate (D-aspartate) O-methyltransferase activity"/>
    <property type="evidence" value="ECO:0007669"/>
    <property type="project" value="InterPro"/>
</dbReference>
<dbReference type="CDD" id="cd02440">
    <property type="entry name" value="AdoMet_MTases"/>
    <property type="match status" value="1"/>
</dbReference>
<sequence length="217" mass="22789">MFDFTQARLAMVNSQVRPSDVTDTRLQDAMAVVARERFVPKAQAARAYADAEIRLNNGRALLRPRDFSKLVQAAGVKPGDVVLDIACGLGYSTAVLARMAETVVGLEDDAALAAKAGDRLAEAGADNAVVVDGPLDKGVPGQGPFNVIVVNGAVSTVPEAWLDQLADGGRLAVIVREGEVGRARIYTRAGQAVGERAVFDAAPPYLPGFEPAPGFVF</sequence>
<keyword evidence="4" id="KW-0489">Methyltransferase</keyword>
<keyword evidence="4" id="KW-0808">Transferase</keyword>
<dbReference type="InterPro" id="IPR000682">
    <property type="entry name" value="PCMT"/>
</dbReference>